<evidence type="ECO:0000256" key="1">
    <source>
        <dbReference type="SAM" id="MobiDB-lite"/>
    </source>
</evidence>
<protein>
    <submittedName>
        <fullName evidence="2">RpiR family transcriptional regulator</fullName>
    </submittedName>
</protein>
<dbReference type="EMBL" id="HG518324">
    <property type="protein sequence ID" value="CDI12239.1"/>
    <property type="molecule type" value="Genomic_DNA"/>
</dbReference>
<keyword evidence="2" id="KW-0614">Plasmid</keyword>
<dbReference type="Proteomes" id="UP000016944">
    <property type="component" value="Plasmid IRBL74_p"/>
</dbReference>
<organism evidence="2 3">
    <name type="scientific">Agrobacterium pusense</name>
    <dbReference type="NCBI Taxonomy" id="648995"/>
    <lineage>
        <taxon>Bacteria</taxon>
        <taxon>Pseudomonadati</taxon>
        <taxon>Pseudomonadota</taxon>
        <taxon>Alphaproteobacteria</taxon>
        <taxon>Hyphomicrobiales</taxon>
        <taxon>Rhizobiaceae</taxon>
        <taxon>Rhizobium/Agrobacterium group</taxon>
        <taxon>Agrobacterium</taxon>
    </lineage>
</organism>
<evidence type="ECO:0000313" key="3">
    <source>
        <dbReference type="Proteomes" id="UP000016944"/>
    </source>
</evidence>
<proteinExistence type="predicted"/>
<gene>
    <name evidence="2" type="ORF">BN877_p0521</name>
</gene>
<reference evidence="2 3" key="1">
    <citation type="journal article" date="2013" name="Genome Announc.">
        <title>Complete Genome Sequence of the Sesbania Symbiont and Rice Growth-Promoting Endophyte Rhizobium sp. Strain IRBG74.</title>
        <authorList>
            <person name="Crook M.B."/>
            <person name="Mitra S."/>
            <person name="Ane J.M."/>
            <person name="Sadowsky M.J."/>
            <person name="Gyaneshwar P."/>
        </authorList>
    </citation>
    <scope>NUCLEOTIDE SEQUENCE [LARGE SCALE GENOMIC DNA]</scope>
    <source>
        <strain evidence="2 3">IRBG74</strain>
        <plasmid evidence="3">IRBL74_p</plasmid>
    </source>
</reference>
<dbReference type="KEGG" id="rir:BN877_p0521"/>
<accession>U4Q4M5</accession>
<geneLocation type="plasmid" evidence="2 3">
    <name>IRBL74_p</name>
</geneLocation>
<sequence>MVPASADTRLLGMPLQDPVGAAMDNGEDVSSRAGGRLSSAVRVKRRLGSKATRNSEVYFSRV</sequence>
<dbReference type="HOGENOM" id="CLU_2901176_0_0_5"/>
<name>U4Q4M5_9HYPH</name>
<feature type="region of interest" description="Disordered" evidence="1">
    <location>
        <begin position="1"/>
        <end position="37"/>
    </location>
</feature>
<dbReference type="AlphaFoldDB" id="U4Q4M5"/>
<evidence type="ECO:0000313" key="2">
    <source>
        <dbReference type="EMBL" id="CDI12239.1"/>
    </source>
</evidence>